<protein>
    <recommendedName>
        <fullName evidence="4">Fungal N-terminal domain-containing protein</fullName>
    </recommendedName>
</protein>
<evidence type="ECO:0000256" key="1">
    <source>
        <dbReference type="SAM" id="MobiDB-lite"/>
    </source>
</evidence>
<dbReference type="Proteomes" id="UP000799438">
    <property type="component" value="Unassembled WGS sequence"/>
</dbReference>
<dbReference type="RefSeq" id="XP_033398589.1">
    <property type="nucleotide sequence ID" value="XM_033538941.1"/>
</dbReference>
<feature type="region of interest" description="Disordered" evidence="1">
    <location>
        <begin position="215"/>
        <end position="332"/>
    </location>
</feature>
<dbReference type="GeneID" id="54296437"/>
<dbReference type="PANTHER" id="PTHR38886">
    <property type="entry name" value="SESA DOMAIN-CONTAINING PROTEIN"/>
    <property type="match status" value="1"/>
</dbReference>
<organism evidence="2 3">
    <name type="scientific">Aplosporella prunicola CBS 121167</name>
    <dbReference type="NCBI Taxonomy" id="1176127"/>
    <lineage>
        <taxon>Eukaryota</taxon>
        <taxon>Fungi</taxon>
        <taxon>Dikarya</taxon>
        <taxon>Ascomycota</taxon>
        <taxon>Pezizomycotina</taxon>
        <taxon>Dothideomycetes</taxon>
        <taxon>Dothideomycetes incertae sedis</taxon>
        <taxon>Botryosphaeriales</taxon>
        <taxon>Aplosporellaceae</taxon>
        <taxon>Aplosporella</taxon>
    </lineage>
</organism>
<dbReference type="EMBL" id="ML995483">
    <property type="protein sequence ID" value="KAF2142877.1"/>
    <property type="molecule type" value="Genomic_DNA"/>
</dbReference>
<evidence type="ECO:0000313" key="2">
    <source>
        <dbReference type="EMBL" id="KAF2142877.1"/>
    </source>
</evidence>
<dbReference type="AlphaFoldDB" id="A0A6A6BJ84"/>
<evidence type="ECO:0008006" key="4">
    <source>
        <dbReference type="Google" id="ProtNLM"/>
    </source>
</evidence>
<dbReference type="OrthoDB" id="5404564at2759"/>
<sequence>MAGALQIGDILMLSQLAWKLGRAFTSGRHSAPAEFLEVETEMNGLARALKMLAETLFADSDSIIARADANTQSGVATILLACRQTLRDLESLVEHYQVITRHRTSSGFSVERSWSELVLSNFKKMMWTTEGGNIQALRNMLHMHTSTISLTMQALQSKSLAQLQSTVAPMAEKIDEIHGQVTGDLSDKIQEVHRIIVSIAGRSPALPAMERMSHGTTTPLWPVTPEIEPIPEPLRIGNGPLTPQRSPEIRPIDWAQTQNHYNRRESDISNAPTVSDTSDTRRLSGGYPASRSSITGSPGPSARRQSRWRAEGSADLPAVRDADEAEAQPPSAVDELRASFSLPILPPPAIPPDPDPELVDGFGSPLECGSPAPYVDKIVLERSATTRSQTEEFERAAFRNSAILCDVRGKAVDYVAPPEDETRPLEVETYKAMEACRICVVRKQDERPDGSIRMITSIWALSDDRAVRLQQKLADGVEIIPYVSFFSPEKISLPVLAELKFHDVTYGSKPLKVAKTSWITYDFEDVKSATLFQNELMGRQLIGTYQTNKTLRIHDGLAGILTYQEQMCGMENLRLWRDYETGGVIAMIHFSAHFRNGYLAFYLNSSAVPIRVKGDGEKAVRIRDLKIPHTPEGRSGSGQRRRESDGAVAASMVSQDEEKVSGKKWITGAKVEFATAIDKKLFLDKVKEVQQTMILLPEL</sequence>
<accession>A0A6A6BJ84</accession>
<feature type="compositionally biased region" description="Basic and acidic residues" evidence="1">
    <location>
        <begin position="308"/>
        <end position="322"/>
    </location>
</feature>
<feature type="region of interest" description="Disordered" evidence="1">
    <location>
        <begin position="626"/>
        <end position="653"/>
    </location>
</feature>
<dbReference type="PANTHER" id="PTHR38886:SF1">
    <property type="entry name" value="NACHT-NTPASE AND P-LOOP NTPASES N-TERMINAL DOMAIN-CONTAINING PROTEIN"/>
    <property type="match status" value="1"/>
</dbReference>
<gene>
    <name evidence="2" type="ORF">K452DRAFT_269403</name>
</gene>
<keyword evidence="3" id="KW-1185">Reference proteome</keyword>
<reference evidence="2" key="1">
    <citation type="journal article" date="2020" name="Stud. Mycol.">
        <title>101 Dothideomycetes genomes: a test case for predicting lifestyles and emergence of pathogens.</title>
        <authorList>
            <person name="Haridas S."/>
            <person name="Albert R."/>
            <person name="Binder M."/>
            <person name="Bloem J."/>
            <person name="Labutti K."/>
            <person name="Salamov A."/>
            <person name="Andreopoulos B."/>
            <person name="Baker S."/>
            <person name="Barry K."/>
            <person name="Bills G."/>
            <person name="Bluhm B."/>
            <person name="Cannon C."/>
            <person name="Castanera R."/>
            <person name="Culley D."/>
            <person name="Daum C."/>
            <person name="Ezra D."/>
            <person name="Gonzalez J."/>
            <person name="Henrissat B."/>
            <person name="Kuo A."/>
            <person name="Liang C."/>
            <person name="Lipzen A."/>
            <person name="Lutzoni F."/>
            <person name="Magnuson J."/>
            <person name="Mondo S."/>
            <person name="Nolan M."/>
            <person name="Ohm R."/>
            <person name="Pangilinan J."/>
            <person name="Park H.-J."/>
            <person name="Ramirez L."/>
            <person name="Alfaro M."/>
            <person name="Sun H."/>
            <person name="Tritt A."/>
            <person name="Yoshinaga Y."/>
            <person name="Zwiers L.-H."/>
            <person name="Turgeon B."/>
            <person name="Goodwin S."/>
            <person name="Spatafora J."/>
            <person name="Crous P."/>
            <person name="Grigoriev I."/>
        </authorList>
    </citation>
    <scope>NUCLEOTIDE SEQUENCE</scope>
    <source>
        <strain evidence="2">CBS 121167</strain>
    </source>
</reference>
<feature type="compositionally biased region" description="Polar residues" evidence="1">
    <location>
        <begin position="268"/>
        <end position="277"/>
    </location>
</feature>
<evidence type="ECO:0000313" key="3">
    <source>
        <dbReference type="Proteomes" id="UP000799438"/>
    </source>
</evidence>
<name>A0A6A6BJ84_9PEZI</name>
<proteinExistence type="predicted"/>